<keyword evidence="3" id="KW-0472">Membrane</keyword>
<feature type="transmembrane region" description="Helical" evidence="3">
    <location>
        <begin position="191"/>
        <end position="208"/>
    </location>
</feature>
<keyword evidence="6" id="KW-1185">Reference proteome</keyword>
<evidence type="ECO:0000313" key="6">
    <source>
        <dbReference type="Proteomes" id="UP001055101"/>
    </source>
</evidence>
<feature type="domain" description="GGDEF" evidence="4">
    <location>
        <begin position="421"/>
        <end position="551"/>
    </location>
</feature>
<evidence type="ECO:0000256" key="3">
    <source>
        <dbReference type="SAM" id="Phobius"/>
    </source>
</evidence>
<dbReference type="PROSITE" id="PS50887">
    <property type="entry name" value="GGDEF"/>
    <property type="match status" value="1"/>
</dbReference>
<reference evidence="5" key="1">
    <citation type="journal article" date="2021" name="Front. Microbiol.">
        <title>Comprehensive Comparative Genomics and Phenotyping of Methylobacterium Species.</title>
        <authorList>
            <person name="Alessa O."/>
            <person name="Ogura Y."/>
            <person name="Fujitani Y."/>
            <person name="Takami H."/>
            <person name="Hayashi T."/>
            <person name="Sahin N."/>
            <person name="Tani A."/>
        </authorList>
    </citation>
    <scope>NUCLEOTIDE SEQUENCE</scope>
    <source>
        <strain evidence="5">DSM 23674</strain>
    </source>
</reference>
<comment type="catalytic activity">
    <reaction evidence="2">
        <text>2 GTP = 3',3'-c-di-GMP + 2 diphosphate</text>
        <dbReference type="Rhea" id="RHEA:24898"/>
        <dbReference type="ChEBI" id="CHEBI:33019"/>
        <dbReference type="ChEBI" id="CHEBI:37565"/>
        <dbReference type="ChEBI" id="CHEBI:58805"/>
        <dbReference type="EC" id="2.7.7.65"/>
    </reaction>
</comment>
<dbReference type="PANTHER" id="PTHR45138">
    <property type="entry name" value="REGULATORY COMPONENTS OF SENSORY TRANSDUCTION SYSTEM"/>
    <property type="match status" value="1"/>
</dbReference>
<keyword evidence="3" id="KW-0812">Transmembrane</keyword>
<evidence type="ECO:0000256" key="1">
    <source>
        <dbReference type="ARBA" id="ARBA00012528"/>
    </source>
</evidence>
<feature type="transmembrane region" description="Helical" evidence="3">
    <location>
        <begin position="24"/>
        <end position="47"/>
    </location>
</feature>
<reference evidence="5" key="2">
    <citation type="submission" date="2021-08" db="EMBL/GenBank/DDBJ databases">
        <authorList>
            <person name="Tani A."/>
            <person name="Ola A."/>
            <person name="Ogura Y."/>
            <person name="Katsura K."/>
            <person name="Hayashi T."/>
        </authorList>
    </citation>
    <scope>NUCLEOTIDE SEQUENCE</scope>
    <source>
        <strain evidence="5">DSM 23674</strain>
    </source>
</reference>
<dbReference type="SMART" id="SM00267">
    <property type="entry name" value="GGDEF"/>
    <property type="match status" value="1"/>
</dbReference>
<dbReference type="EC" id="2.7.7.65" evidence="1"/>
<keyword evidence="3" id="KW-1133">Transmembrane helix</keyword>
<dbReference type="EMBL" id="BPRA01000005">
    <property type="protein sequence ID" value="GJE54759.1"/>
    <property type="molecule type" value="Genomic_DNA"/>
</dbReference>
<dbReference type="InterPro" id="IPR043128">
    <property type="entry name" value="Rev_trsase/Diguanyl_cyclase"/>
</dbReference>
<dbReference type="InterPro" id="IPR000160">
    <property type="entry name" value="GGDEF_dom"/>
</dbReference>
<dbReference type="Proteomes" id="UP001055101">
    <property type="component" value="Unassembled WGS sequence"/>
</dbReference>
<accession>A0ABQ4TIW0</accession>
<name>A0ABQ4TIW0_9HYPH</name>
<comment type="caution">
    <text evidence="5">The sequence shown here is derived from an EMBL/GenBank/DDBJ whole genome shotgun (WGS) entry which is preliminary data.</text>
</comment>
<evidence type="ECO:0000256" key="2">
    <source>
        <dbReference type="ARBA" id="ARBA00034247"/>
    </source>
</evidence>
<protein>
    <recommendedName>
        <fullName evidence="1">diguanylate cyclase</fullName>
        <ecNumber evidence="1">2.7.7.65</ecNumber>
    </recommendedName>
</protein>
<sequence length="574" mass="62201">MITTDTAPAPSEPGGRGGRIGRRLVGQICLVGLMITIVLSGFFFTNWNQQRLIDLREGGRQMRIAQEGLMEAEAYVLNTSLGDQDTEYSAYSRAFEALHSREDKLAQLDRFLRAQDGTRPSAVALVKALETSWTEVLAVARDGRFAEARGLLQQRRSAAQVARLRSAFDAFLTDWNAHFAIHESRIEIGKVFVLVAQILIGAMMIFAFRSGARDAKARLAAMAEMDRSRTQVGHLFGMTDMLQSAADHHDANAVLRATAGELIGGFGGALYVFNNSRDRLVLSTSWACDDAAALPEQITVNQCWAMKRGKPHINRSGARALCCEHHASSLAALEIPMAARGENLGLLQIFAHGAGAEERLAAILPLSSALGDAMSLALSNIALREKLRNQALRDPLTGLYNRRYMEDSLDRYVRLAEREGRKVSVIMIDLDHFKRLNDEHGHATGDAVLREAAAAIVGTLRETDVACRYGGEEMIVFLPDCSLEDAAIKAEQIRARIESLSGAHGAQVSASLGVSSVPCTSSNSADLVKAADTALYKAKHNGRNRVALAPVRAGRRSWADGGESGDGVLPIAAE</sequence>
<dbReference type="NCBIfam" id="TIGR00254">
    <property type="entry name" value="GGDEF"/>
    <property type="match status" value="1"/>
</dbReference>
<dbReference type="Gene3D" id="3.30.70.270">
    <property type="match status" value="1"/>
</dbReference>
<dbReference type="InterPro" id="IPR050469">
    <property type="entry name" value="Diguanylate_Cyclase"/>
</dbReference>
<dbReference type="PANTHER" id="PTHR45138:SF9">
    <property type="entry name" value="DIGUANYLATE CYCLASE DGCM-RELATED"/>
    <property type="match status" value="1"/>
</dbReference>
<evidence type="ECO:0000313" key="5">
    <source>
        <dbReference type="EMBL" id="GJE54759.1"/>
    </source>
</evidence>
<evidence type="ECO:0000259" key="4">
    <source>
        <dbReference type="PROSITE" id="PS50887"/>
    </source>
</evidence>
<dbReference type="InterPro" id="IPR029787">
    <property type="entry name" value="Nucleotide_cyclase"/>
</dbReference>
<dbReference type="Pfam" id="PF00990">
    <property type="entry name" value="GGDEF"/>
    <property type="match status" value="1"/>
</dbReference>
<gene>
    <name evidence="5" type="ORF">EKPJFOCH_1241</name>
</gene>
<dbReference type="RefSeq" id="WP_147813135.1">
    <property type="nucleotide sequence ID" value="NZ_BPRA01000005.1"/>
</dbReference>
<organism evidence="5 6">
    <name type="scientific">Methylobacterium thuringiense</name>
    <dbReference type="NCBI Taxonomy" id="1003091"/>
    <lineage>
        <taxon>Bacteria</taxon>
        <taxon>Pseudomonadati</taxon>
        <taxon>Pseudomonadota</taxon>
        <taxon>Alphaproteobacteria</taxon>
        <taxon>Hyphomicrobiales</taxon>
        <taxon>Methylobacteriaceae</taxon>
        <taxon>Methylobacterium</taxon>
    </lineage>
</organism>
<dbReference type="CDD" id="cd01949">
    <property type="entry name" value="GGDEF"/>
    <property type="match status" value="1"/>
</dbReference>
<dbReference type="SUPFAM" id="SSF55073">
    <property type="entry name" value="Nucleotide cyclase"/>
    <property type="match status" value="1"/>
</dbReference>
<proteinExistence type="predicted"/>